<accession>A0A401M137</accession>
<dbReference type="Pfam" id="PF03572">
    <property type="entry name" value="Peptidase_S41"/>
    <property type="match status" value="1"/>
</dbReference>
<dbReference type="RefSeq" id="WP_200832845.1">
    <property type="nucleotide sequence ID" value="NZ_BHWB01000001.1"/>
</dbReference>
<evidence type="ECO:0000313" key="5">
    <source>
        <dbReference type="Proteomes" id="UP000288079"/>
    </source>
</evidence>
<dbReference type="EMBL" id="BHWB01000028">
    <property type="protein sequence ID" value="GCB37549.1"/>
    <property type="molecule type" value="Genomic_DNA"/>
</dbReference>
<evidence type="ECO:0000313" key="3">
    <source>
        <dbReference type="EMBL" id="GCB33222.1"/>
    </source>
</evidence>
<feature type="chain" id="PRO_5044600909" description="Tail specific protease domain-containing protein" evidence="1">
    <location>
        <begin position="21"/>
        <end position="734"/>
    </location>
</feature>
<evidence type="ECO:0000256" key="1">
    <source>
        <dbReference type="SAM" id="SignalP"/>
    </source>
</evidence>
<dbReference type="GO" id="GO:0008236">
    <property type="term" value="F:serine-type peptidase activity"/>
    <property type="evidence" value="ECO:0007669"/>
    <property type="project" value="InterPro"/>
</dbReference>
<gene>
    <name evidence="3" type="ORF">KGMB02408_01670</name>
    <name evidence="4" type="ORF">KGMB02408_44940</name>
</gene>
<keyword evidence="1" id="KW-0732">Signal</keyword>
<protein>
    <recommendedName>
        <fullName evidence="2">Tail specific protease domain-containing protein</fullName>
    </recommendedName>
</protein>
<dbReference type="SMART" id="SM00245">
    <property type="entry name" value="TSPc"/>
    <property type="match status" value="1"/>
</dbReference>
<dbReference type="EMBL" id="BHWB01000001">
    <property type="protein sequence ID" value="GCB33222.1"/>
    <property type="molecule type" value="Genomic_DNA"/>
</dbReference>
<dbReference type="Gene3D" id="3.90.226.10">
    <property type="entry name" value="2-enoyl-CoA Hydratase, Chain A, domain 1"/>
    <property type="match status" value="1"/>
</dbReference>
<sequence length="734" mass="84430">MKTRLFSLLLFALIAFNLCAQSDQGKKGLLTFEKTRIISFNPMQGMPNMAWYSENKNVRVDTDVRFNNESSLFLSSTNENMADVLFYMINRDIIGKTIVFKGKYKYQQANQAKARFSIKLDTHYRKVEKQTVDVVCNGDQEWTDFCVEMPFERSDKFFLQILCEGEVKFWVNDCQVLVDGQSLDIIKNSDKKVDKDLEFVGNSGILIGEVNQQTLENLEVLGKVWGFLKYFHPQVVIGKYNWDFELFRVMPEIAAAKNQKERNSLLSKWLDKYGEIKETEDYAVKDSSLYHRFAQLAWLEDPALFDKALSKKLVKIKNAKRNCVLNYYLPILTGKEEVEFARDKPYPGIGWEDQGYRILTVYRLWNAIQYGYPYTNLTDHKWDTLLAQYLPEFINAPSEKDLDYSIRKLSAEINDSHGNLEFPNNELRLYGLPVELTQTKDGNLVVQSTMVQGLDRGMVILAVNDKPISEIVESYRSTIPSSNERGLLRNTSFRLLATTESELKIKVGYQGQSHECVIPMQAFIRVEPEGRKRPVDYGLNAKDILYINAGETSMKEVEQMMKTRLNAKGLILDMRKYPTWEIKGMLEKYLYPKLTPYVWFTMNSKKYPGNFFLDIYGDVGTTQGNPDYFKGKIAILVNEMTQSQGELTSIAFRRAPHSAVIGTQTAGANGHIGYLYLPRGIKFNYTMAGVFYPDWKLNQRVGVSIDIPVGQTVEDVEAGEDMWIKKGIEYIESE</sequence>
<dbReference type="InterPro" id="IPR005151">
    <property type="entry name" value="Tail-specific_protease"/>
</dbReference>
<evidence type="ECO:0000259" key="2">
    <source>
        <dbReference type="SMART" id="SM00245"/>
    </source>
</evidence>
<feature type="signal peptide" evidence="1">
    <location>
        <begin position="1"/>
        <end position="20"/>
    </location>
</feature>
<reference evidence="4 5" key="1">
    <citation type="submission" date="2018-10" db="EMBL/GenBank/DDBJ databases">
        <title>Draft Genome Sequence of Bacteroides sp. KCTC 15687.</title>
        <authorList>
            <person name="Yu S.Y."/>
            <person name="Kim J.S."/>
            <person name="Oh B.S."/>
            <person name="Park S.H."/>
            <person name="Kang S.W."/>
            <person name="Park J.E."/>
            <person name="Choi S.H."/>
            <person name="Han K.I."/>
            <person name="Lee K.C."/>
            <person name="Eom M.K."/>
            <person name="Suh M.K."/>
            <person name="Lee D.H."/>
            <person name="Yoon H."/>
            <person name="Kim B."/>
            <person name="Yang S.J."/>
            <person name="Lee J.S."/>
            <person name="Lee J.H."/>
        </authorList>
    </citation>
    <scope>NUCLEOTIDE SEQUENCE [LARGE SCALE GENOMIC DNA]</scope>
    <source>
        <strain evidence="4 5">KCTC 15687</strain>
    </source>
</reference>
<organism evidence="4 5">
    <name type="scientific">Bacteroides faecalis</name>
    <dbReference type="NCBI Taxonomy" id="2447885"/>
    <lineage>
        <taxon>Bacteria</taxon>
        <taxon>Pseudomonadati</taxon>
        <taxon>Bacteroidota</taxon>
        <taxon>Bacteroidia</taxon>
        <taxon>Bacteroidales</taxon>
        <taxon>Bacteroidaceae</taxon>
        <taxon>Bacteroides</taxon>
    </lineage>
</organism>
<keyword evidence="5" id="KW-1185">Reference proteome</keyword>
<feature type="domain" description="Tail specific protease" evidence="2">
    <location>
        <begin position="519"/>
        <end position="710"/>
    </location>
</feature>
<dbReference type="GO" id="GO:0006508">
    <property type="term" value="P:proteolysis"/>
    <property type="evidence" value="ECO:0007669"/>
    <property type="project" value="InterPro"/>
</dbReference>
<dbReference type="InterPro" id="IPR029045">
    <property type="entry name" value="ClpP/crotonase-like_dom_sf"/>
</dbReference>
<comment type="caution">
    <text evidence="4">The sequence shown here is derived from an EMBL/GenBank/DDBJ whole genome shotgun (WGS) entry which is preliminary data.</text>
</comment>
<proteinExistence type="predicted"/>
<dbReference type="AlphaFoldDB" id="A0A401M137"/>
<dbReference type="SUPFAM" id="SSF52096">
    <property type="entry name" value="ClpP/crotonase"/>
    <property type="match status" value="1"/>
</dbReference>
<evidence type="ECO:0000313" key="4">
    <source>
        <dbReference type="EMBL" id="GCB37549.1"/>
    </source>
</evidence>
<name>A0A401M137_9BACE</name>
<dbReference type="Gene3D" id="3.30.750.44">
    <property type="match status" value="1"/>
</dbReference>
<dbReference type="Proteomes" id="UP000288079">
    <property type="component" value="Unassembled WGS sequence"/>
</dbReference>